<name>A0A6I9WYC0_9HYME</name>
<evidence type="ECO:0000313" key="13">
    <source>
        <dbReference type="Proteomes" id="UP000504615"/>
    </source>
</evidence>
<feature type="transmembrane region" description="Helical" evidence="11">
    <location>
        <begin position="74"/>
        <end position="96"/>
    </location>
</feature>
<accession>A0A6I9WYC0</accession>
<keyword evidence="5 9" id="KW-0297">G-protein coupled receptor</keyword>
<evidence type="ECO:0000256" key="1">
    <source>
        <dbReference type="ARBA" id="ARBA00004141"/>
    </source>
</evidence>
<feature type="region of interest" description="Disordered" evidence="10">
    <location>
        <begin position="289"/>
        <end position="346"/>
    </location>
</feature>
<dbReference type="Gene3D" id="1.20.1070.10">
    <property type="entry name" value="Rhodopsin 7-helix transmembrane proteins"/>
    <property type="match status" value="1"/>
</dbReference>
<protein>
    <submittedName>
        <fullName evidence="14">Pyrokinin-1 receptor-like</fullName>
    </submittedName>
</protein>
<evidence type="ECO:0000256" key="5">
    <source>
        <dbReference type="ARBA" id="ARBA00023040"/>
    </source>
</evidence>
<dbReference type="PRINTS" id="PR00237">
    <property type="entry name" value="GPCRRHODOPSN"/>
</dbReference>
<keyword evidence="13" id="KW-1185">Reference proteome</keyword>
<dbReference type="KEGG" id="pbar:105433954"/>
<reference evidence="14" key="1">
    <citation type="submission" date="2025-08" db="UniProtKB">
        <authorList>
            <consortium name="RefSeq"/>
        </authorList>
    </citation>
    <scope>IDENTIFICATION</scope>
</reference>
<sequence>MFMFQKLSSKAFRCHQIPTTIGSLSRLRRSVSLNQQNLTFYDYQNYSAETIFELEEESDSFCPSLYFLLDFCHLYYIPSIILLGLVGNLLSCVVFLKTHLKLRSSSYYLAALATTDFSFLMSLLLVWLNSTIGWKVFNNNGWCETLVYVSAVCSSLSVWLIVAFTVERFIAVQYPLHRPHMCTVARAKTIILVLTILALACHSYSFVTAGVVKNQGGDDVCELKIEYLEIMQIISIVDSIASLIVPLVLIIVMNTMIMRNLLKFGRRFNQEPGYTANCSNREKSDINLNQIPSANSSNNGGGGNMNLVSLVGTNGTRRPPSQQSSFHSSKNHSRHQPASAPPSTPRNVCQMTEIEAPCIHVRSSCRNLGSRFNQESITKMLVLISTVFILLNLPSYVIRLCVFFFALAKKNTPETLWCLQQFFMLLYYTNFSINFLLYAMCGITFRRCLEQILRRILKSMTRYHCSPQRESVSP</sequence>
<dbReference type="OrthoDB" id="9990906at2759"/>
<feature type="domain" description="G-protein coupled receptors family 1 profile" evidence="12">
    <location>
        <begin position="87"/>
        <end position="438"/>
    </location>
</feature>
<feature type="compositionally biased region" description="Polar residues" evidence="10">
    <location>
        <begin position="313"/>
        <end position="328"/>
    </location>
</feature>
<feature type="transmembrane region" description="Helical" evidence="11">
    <location>
        <begin position="425"/>
        <end position="445"/>
    </location>
</feature>
<dbReference type="Pfam" id="PF00001">
    <property type="entry name" value="7tm_1"/>
    <property type="match status" value="1"/>
</dbReference>
<dbReference type="AlphaFoldDB" id="A0A6I9WYC0"/>
<evidence type="ECO:0000256" key="7">
    <source>
        <dbReference type="ARBA" id="ARBA00023170"/>
    </source>
</evidence>
<keyword evidence="4 11" id="KW-1133">Transmembrane helix</keyword>
<keyword evidence="3 9" id="KW-0812">Transmembrane</keyword>
<dbReference type="GeneID" id="105433954"/>
<dbReference type="Proteomes" id="UP000504615">
    <property type="component" value="Unplaced"/>
</dbReference>
<feature type="transmembrane region" description="Helical" evidence="11">
    <location>
        <begin position="148"/>
        <end position="170"/>
    </location>
</feature>
<evidence type="ECO:0000256" key="8">
    <source>
        <dbReference type="ARBA" id="ARBA00023224"/>
    </source>
</evidence>
<comment type="subcellular location">
    <subcellularLocation>
        <location evidence="1">Membrane</location>
        <topology evidence="1">Multi-pass membrane protein</topology>
    </subcellularLocation>
</comment>
<dbReference type="PROSITE" id="PS00237">
    <property type="entry name" value="G_PROTEIN_RECEP_F1_1"/>
    <property type="match status" value="1"/>
</dbReference>
<organism evidence="13 14">
    <name type="scientific">Pogonomyrmex barbatus</name>
    <name type="common">red harvester ant</name>
    <dbReference type="NCBI Taxonomy" id="144034"/>
    <lineage>
        <taxon>Eukaryota</taxon>
        <taxon>Metazoa</taxon>
        <taxon>Ecdysozoa</taxon>
        <taxon>Arthropoda</taxon>
        <taxon>Hexapoda</taxon>
        <taxon>Insecta</taxon>
        <taxon>Pterygota</taxon>
        <taxon>Neoptera</taxon>
        <taxon>Endopterygota</taxon>
        <taxon>Hymenoptera</taxon>
        <taxon>Apocrita</taxon>
        <taxon>Aculeata</taxon>
        <taxon>Formicoidea</taxon>
        <taxon>Formicidae</taxon>
        <taxon>Myrmicinae</taxon>
        <taxon>Pogonomyrmex</taxon>
    </lineage>
</organism>
<feature type="transmembrane region" description="Helical" evidence="11">
    <location>
        <begin position="232"/>
        <end position="257"/>
    </location>
</feature>
<dbReference type="InterPro" id="IPR000276">
    <property type="entry name" value="GPCR_Rhodpsn"/>
</dbReference>
<dbReference type="PANTHER" id="PTHR24243">
    <property type="entry name" value="G-PROTEIN COUPLED RECEPTOR"/>
    <property type="match status" value="1"/>
</dbReference>
<feature type="transmembrane region" description="Helical" evidence="11">
    <location>
        <begin position="108"/>
        <end position="128"/>
    </location>
</feature>
<dbReference type="InterPro" id="IPR017452">
    <property type="entry name" value="GPCR_Rhodpsn_7TM"/>
</dbReference>
<dbReference type="PANTHER" id="PTHR24243:SF230">
    <property type="entry name" value="G-PROTEIN COUPLED RECEPTORS FAMILY 1 PROFILE DOMAIN-CONTAINING PROTEIN"/>
    <property type="match status" value="1"/>
</dbReference>
<evidence type="ECO:0000256" key="4">
    <source>
        <dbReference type="ARBA" id="ARBA00022989"/>
    </source>
</evidence>
<dbReference type="CDD" id="cd14978">
    <property type="entry name" value="7tmA_FMRFamide_R-like"/>
    <property type="match status" value="1"/>
</dbReference>
<keyword evidence="7 9" id="KW-0675">Receptor</keyword>
<keyword evidence="8 9" id="KW-0807">Transducer</keyword>
<evidence type="ECO:0000259" key="12">
    <source>
        <dbReference type="PROSITE" id="PS50262"/>
    </source>
</evidence>
<gene>
    <name evidence="14" type="primary">LOC105433954</name>
</gene>
<feature type="transmembrane region" description="Helical" evidence="11">
    <location>
        <begin position="190"/>
        <end position="212"/>
    </location>
</feature>
<dbReference type="RefSeq" id="XP_011647777.1">
    <property type="nucleotide sequence ID" value="XM_011649475.1"/>
</dbReference>
<evidence type="ECO:0000256" key="2">
    <source>
        <dbReference type="ARBA" id="ARBA00010663"/>
    </source>
</evidence>
<keyword evidence="6 11" id="KW-0472">Membrane</keyword>
<dbReference type="GO" id="GO:0004930">
    <property type="term" value="F:G protein-coupled receptor activity"/>
    <property type="evidence" value="ECO:0007669"/>
    <property type="project" value="UniProtKB-KW"/>
</dbReference>
<dbReference type="PROSITE" id="PS50262">
    <property type="entry name" value="G_PROTEIN_RECEP_F1_2"/>
    <property type="match status" value="1"/>
</dbReference>
<feature type="transmembrane region" description="Helical" evidence="11">
    <location>
        <begin position="380"/>
        <end position="405"/>
    </location>
</feature>
<proteinExistence type="inferred from homology"/>
<evidence type="ECO:0000256" key="10">
    <source>
        <dbReference type="SAM" id="MobiDB-lite"/>
    </source>
</evidence>
<dbReference type="SUPFAM" id="SSF81321">
    <property type="entry name" value="Family A G protein-coupled receptor-like"/>
    <property type="match status" value="1"/>
</dbReference>
<evidence type="ECO:0000256" key="11">
    <source>
        <dbReference type="SAM" id="Phobius"/>
    </source>
</evidence>
<evidence type="ECO:0000256" key="6">
    <source>
        <dbReference type="ARBA" id="ARBA00023136"/>
    </source>
</evidence>
<comment type="similarity">
    <text evidence="2 9">Belongs to the G-protein coupled receptor 1 family.</text>
</comment>
<evidence type="ECO:0000256" key="9">
    <source>
        <dbReference type="RuleBase" id="RU000688"/>
    </source>
</evidence>
<evidence type="ECO:0000256" key="3">
    <source>
        <dbReference type="ARBA" id="ARBA00022692"/>
    </source>
</evidence>
<dbReference type="GO" id="GO:0005886">
    <property type="term" value="C:plasma membrane"/>
    <property type="evidence" value="ECO:0007669"/>
    <property type="project" value="TreeGrafter"/>
</dbReference>
<evidence type="ECO:0000313" key="14">
    <source>
        <dbReference type="RefSeq" id="XP_011647777.1"/>
    </source>
</evidence>